<reference evidence="3 4" key="1">
    <citation type="submission" date="2016-01" db="EMBL/GenBank/DDBJ databases">
        <authorList>
            <person name="Oliw E.H."/>
        </authorList>
    </citation>
    <scope>NUCLEOTIDE SEQUENCE [LARGE SCALE GENOMIC DNA]</scope>
    <source>
        <strain evidence="3 4">KA00635</strain>
    </source>
</reference>
<organism evidence="3 4">
    <name type="scientific">Aerococcus christensenii</name>
    <dbReference type="NCBI Taxonomy" id="87541"/>
    <lineage>
        <taxon>Bacteria</taxon>
        <taxon>Bacillati</taxon>
        <taxon>Bacillota</taxon>
        <taxon>Bacilli</taxon>
        <taxon>Lactobacillales</taxon>
        <taxon>Aerococcaceae</taxon>
        <taxon>Aerococcus</taxon>
    </lineage>
</organism>
<keyword evidence="2" id="KW-1133">Transmembrane helix</keyword>
<protein>
    <submittedName>
        <fullName evidence="3">Uncharacterized protein</fullName>
    </submittedName>
</protein>
<dbReference type="AlphaFoldDB" id="A0A133Y3G9"/>
<name>A0A133Y3G9_9LACT</name>
<evidence type="ECO:0000256" key="1">
    <source>
        <dbReference type="SAM" id="Coils"/>
    </source>
</evidence>
<keyword evidence="2" id="KW-0812">Transmembrane</keyword>
<dbReference type="STRING" id="87541.AWM71_01980"/>
<feature type="coiled-coil region" evidence="1">
    <location>
        <begin position="79"/>
        <end position="106"/>
    </location>
</feature>
<dbReference type="EMBL" id="LSCQ01000020">
    <property type="protein sequence ID" value="KXB37744.1"/>
    <property type="molecule type" value="Genomic_DNA"/>
</dbReference>
<evidence type="ECO:0000256" key="2">
    <source>
        <dbReference type="SAM" id="Phobius"/>
    </source>
</evidence>
<keyword evidence="1" id="KW-0175">Coiled coil</keyword>
<comment type="caution">
    <text evidence="3">The sequence shown here is derived from an EMBL/GenBank/DDBJ whole genome shotgun (WGS) entry which is preliminary data.</text>
</comment>
<dbReference type="Proteomes" id="UP000070422">
    <property type="component" value="Unassembled WGS sequence"/>
</dbReference>
<proteinExistence type="predicted"/>
<gene>
    <name evidence="3" type="ORF">HMPREF3187_00461</name>
</gene>
<keyword evidence="2" id="KW-0472">Membrane</keyword>
<accession>A0A133Y3G9</accession>
<dbReference type="PATRIC" id="fig|87541.4.peg.463"/>
<evidence type="ECO:0000313" key="3">
    <source>
        <dbReference type="EMBL" id="KXB37744.1"/>
    </source>
</evidence>
<evidence type="ECO:0000313" key="4">
    <source>
        <dbReference type="Proteomes" id="UP000070422"/>
    </source>
</evidence>
<sequence>MRIPPKNFINEEVIMKEPKKAHQLLEDIENLKLDETLENLDKGSPHLNWGYLFIGLVAIFLVVWLVVEWASPNKTDLYVQTQTEQIQQLEQKVQRLEHRMQVLEDKQKAS</sequence>
<feature type="transmembrane region" description="Helical" evidence="2">
    <location>
        <begin position="49"/>
        <end position="67"/>
    </location>
</feature>